<keyword evidence="1" id="KW-1133">Transmembrane helix</keyword>
<accession>A0A7J2U4D6</accession>
<reference evidence="2" key="1">
    <citation type="journal article" date="2020" name="mSystems">
        <title>Genome- and Community-Level Interaction Insights into Carbon Utilization and Element Cycling Functions of Hydrothermarchaeota in Hydrothermal Sediment.</title>
        <authorList>
            <person name="Zhou Z."/>
            <person name="Liu Y."/>
            <person name="Xu W."/>
            <person name="Pan J."/>
            <person name="Luo Z.H."/>
            <person name="Li M."/>
        </authorList>
    </citation>
    <scope>NUCLEOTIDE SEQUENCE [LARGE SCALE GENOMIC DNA]</scope>
    <source>
        <strain evidence="2">SpSt-125</strain>
    </source>
</reference>
<comment type="caution">
    <text evidence="2">The sequence shown here is derived from an EMBL/GenBank/DDBJ whole genome shotgun (WGS) entry which is preliminary data.</text>
</comment>
<sequence>MQLKKGPSQRAFVSTALIALLIAVGLLALVEKGPAAPGIPIGASPLNPMALGTSHLVDLAARNYSTLVAYSFRELSNVDGGLCVYFTISPELPYTVKEARTVISILRERCSKLKVFVADESTYSNPLLQVLNSSIRIDGNRIYIAIATGVKEVSSGLALIALNLSSPYPPAEIIVRDIHRLVLDKASSVSGGIPTGQAYTYSDREILCLVNSSGDVYRCASTFDIASKEVVNGVNIFVIGDGSILLNQVLASNKSEYLAFARDLLSYLCEDSPHCTIIFDAMHYPSISPRDILSNPSYSIQKLVRDPTTLLYTTISILAVLLHPSLWLPPLILGLSSLLTVLVTGFVSAIIIFIFTLVIYRILMSGARTSRDYRLPEQVEEEIGVFAELRKTIASGKAELSKQDFVALCQTLDTLLKFYSGSGLWSEYALNVLAELIGDEKKAYRELQWVLKMYGKAIGRGRLSLFVSWGRAVKRLMGLVEEVGERIRERLGVSII</sequence>
<keyword evidence="1" id="KW-0472">Membrane</keyword>
<evidence type="ECO:0008006" key="3">
    <source>
        <dbReference type="Google" id="ProtNLM"/>
    </source>
</evidence>
<organism evidence="2">
    <name type="scientific">Ignisphaera aggregans</name>
    <dbReference type="NCBI Taxonomy" id="334771"/>
    <lineage>
        <taxon>Archaea</taxon>
        <taxon>Thermoproteota</taxon>
        <taxon>Thermoprotei</taxon>
        <taxon>Desulfurococcales</taxon>
        <taxon>Desulfurococcaceae</taxon>
        <taxon>Ignisphaera</taxon>
    </lineage>
</organism>
<dbReference type="AlphaFoldDB" id="A0A7J2U4D6"/>
<proteinExistence type="predicted"/>
<name>A0A7J2U4D6_9CREN</name>
<keyword evidence="1" id="KW-0812">Transmembrane</keyword>
<evidence type="ECO:0000313" key="2">
    <source>
        <dbReference type="EMBL" id="HEM67265.1"/>
    </source>
</evidence>
<feature type="transmembrane region" description="Helical" evidence="1">
    <location>
        <begin position="12"/>
        <end position="30"/>
    </location>
</feature>
<dbReference type="EMBL" id="DSEU01000045">
    <property type="protein sequence ID" value="HEM67265.1"/>
    <property type="molecule type" value="Genomic_DNA"/>
</dbReference>
<evidence type="ECO:0000256" key="1">
    <source>
        <dbReference type="SAM" id="Phobius"/>
    </source>
</evidence>
<feature type="transmembrane region" description="Helical" evidence="1">
    <location>
        <begin position="339"/>
        <end position="363"/>
    </location>
</feature>
<gene>
    <name evidence="2" type="ORF">ENO26_06865</name>
</gene>
<protein>
    <recommendedName>
        <fullName evidence="3">DUF4350 domain-containing protein</fullName>
    </recommendedName>
</protein>
<feature type="transmembrane region" description="Helical" evidence="1">
    <location>
        <begin position="309"/>
        <end position="327"/>
    </location>
</feature>